<evidence type="ECO:0000313" key="2">
    <source>
        <dbReference type="EMBL" id="OAG12641.1"/>
    </source>
</evidence>
<dbReference type="Proteomes" id="UP000077069">
    <property type="component" value="Unassembled WGS sequence"/>
</dbReference>
<reference evidence="2 3" key="1">
    <citation type="submission" date="2016-05" db="EMBL/GenBank/DDBJ databases">
        <title>Comparative analysis of secretome profiles of manganese(II)-oxidizing ascomycete fungi.</title>
        <authorList>
            <consortium name="DOE Joint Genome Institute"/>
            <person name="Zeiner C.A."/>
            <person name="Purvine S.O."/>
            <person name="Zink E.M."/>
            <person name="Wu S."/>
            <person name="Pasa-Tolic L."/>
            <person name="Chaput D.L."/>
            <person name="Haridas S."/>
            <person name="Grigoriev I.V."/>
            <person name="Santelli C.M."/>
            <person name="Hansel C.M."/>
        </authorList>
    </citation>
    <scope>NUCLEOTIDE SEQUENCE [LARGE SCALE GENOMIC DNA]</scope>
    <source>
        <strain evidence="2 3">AP3s5-JAC2a</strain>
    </source>
</reference>
<keyword evidence="1" id="KW-0732">Signal</keyword>
<dbReference type="AlphaFoldDB" id="A0A177CZT3"/>
<gene>
    <name evidence="2" type="ORF">CC84DRAFT_134491</name>
</gene>
<protein>
    <submittedName>
        <fullName evidence="2">Uncharacterized protein</fullName>
    </submittedName>
</protein>
<evidence type="ECO:0000256" key="1">
    <source>
        <dbReference type="SAM" id="SignalP"/>
    </source>
</evidence>
<keyword evidence="3" id="KW-1185">Reference proteome</keyword>
<dbReference type="GeneID" id="28768871"/>
<dbReference type="InParanoid" id="A0A177CZT3"/>
<accession>A0A177CZT3</accession>
<name>A0A177CZT3_9PLEO</name>
<feature type="chain" id="PRO_5008058804" evidence="1">
    <location>
        <begin position="26"/>
        <end position="130"/>
    </location>
</feature>
<proteinExistence type="predicted"/>
<dbReference type="EMBL" id="KV441548">
    <property type="protein sequence ID" value="OAG12641.1"/>
    <property type="molecule type" value="Genomic_DNA"/>
</dbReference>
<evidence type="ECO:0000313" key="3">
    <source>
        <dbReference type="Proteomes" id="UP000077069"/>
    </source>
</evidence>
<feature type="signal peptide" evidence="1">
    <location>
        <begin position="1"/>
        <end position="25"/>
    </location>
</feature>
<organism evidence="2 3">
    <name type="scientific">Paraphaeosphaeria sporulosa</name>
    <dbReference type="NCBI Taxonomy" id="1460663"/>
    <lineage>
        <taxon>Eukaryota</taxon>
        <taxon>Fungi</taxon>
        <taxon>Dikarya</taxon>
        <taxon>Ascomycota</taxon>
        <taxon>Pezizomycotina</taxon>
        <taxon>Dothideomycetes</taxon>
        <taxon>Pleosporomycetidae</taxon>
        <taxon>Pleosporales</taxon>
        <taxon>Massarineae</taxon>
        <taxon>Didymosphaeriaceae</taxon>
        <taxon>Paraphaeosphaeria</taxon>
    </lineage>
</organism>
<sequence length="130" mass="15233">MSSLLPWSTTFFVHQLLWSHPLVSCRYPFLPVRLDNHHHLSLRTEQWKALGTGHGTGPWTLSICGWSSVELDRIQRHGYWYRVWFEATGPLALTHEHGYGWPEDGGNERFATSLTKHVYPVLWRLRLRSI</sequence>
<dbReference type="RefSeq" id="XP_018043006.1">
    <property type="nucleotide sequence ID" value="XM_018185385.1"/>
</dbReference>